<dbReference type="AlphaFoldDB" id="A0ABD1LL30"/>
<keyword evidence="1" id="KW-1133">Transmembrane helix</keyword>
<accession>A0ABD1LL30</accession>
<dbReference type="EMBL" id="JBGMDY010000008">
    <property type="protein sequence ID" value="KAL2324196.1"/>
    <property type="molecule type" value="Genomic_DNA"/>
</dbReference>
<keyword evidence="1" id="KW-0812">Transmembrane</keyword>
<proteinExistence type="predicted"/>
<keyword evidence="3" id="KW-1185">Reference proteome</keyword>
<evidence type="ECO:0000256" key="1">
    <source>
        <dbReference type="SAM" id="Phobius"/>
    </source>
</evidence>
<sequence>MQATSLWSHVPVPNPRSGNLLPHHNTTRRSLIYASKRDSFGHHYNDGKLVDENMILLRLRIREIEMVEMKGNAPKDWSEWENKYFGNYDSDVCEAVGLLQRMLMNTRPCFALAMLAMLMLTMSMSTSLFLFHLVEFATELYNL</sequence>
<name>A0ABD1LL30_9FABA</name>
<protein>
    <submittedName>
        <fullName evidence="2">Uncharacterized protein</fullName>
    </submittedName>
</protein>
<dbReference type="PANTHER" id="PTHR33782">
    <property type="entry name" value="OS01G0121600 PROTEIN"/>
    <property type="match status" value="1"/>
</dbReference>
<keyword evidence="1" id="KW-0472">Membrane</keyword>
<reference evidence="2 3" key="1">
    <citation type="submission" date="2024-08" db="EMBL/GenBank/DDBJ databases">
        <title>Insights into the chromosomal genome structure of Flemingia macrophylla.</title>
        <authorList>
            <person name="Ding Y."/>
            <person name="Zhao Y."/>
            <person name="Bi W."/>
            <person name="Wu M."/>
            <person name="Zhao G."/>
            <person name="Gong Y."/>
            <person name="Li W."/>
            <person name="Zhang P."/>
        </authorList>
    </citation>
    <scope>NUCLEOTIDE SEQUENCE [LARGE SCALE GENOMIC DNA]</scope>
    <source>
        <strain evidence="2">DYQJB</strain>
        <tissue evidence="2">Leaf</tissue>
    </source>
</reference>
<dbReference type="PANTHER" id="PTHR33782:SF27">
    <property type="entry name" value="PROTEIN, PUTATIVE-RELATED"/>
    <property type="match status" value="1"/>
</dbReference>
<gene>
    <name evidence="2" type="ORF">Fmac_023254</name>
</gene>
<comment type="caution">
    <text evidence="2">The sequence shown here is derived from an EMBL/GenBank/DDBJ whole genome shotgun (WGS) entry which is preliminary data.</text>
</comment>
<dbReference type="Proteomes" id="UP001603857">
    <property type="component" value="Unassembled WGS sequence"/>
</dbReference>
<feature type="transmembrane region" description="Helical" evidence="1">
    <location>
        <begin position="109"/>
        <end position="134"/>
    </location>
</feature>
<evidence type="ECO:0000313" key="2">
    <source>
        <dbReference type="EMBL" id="KAL2324196.1"/>
    </source>
</evidence>
<evidence type="ECO:0000313" key="3">
    <source>
        <dbReference type="Proteomes" id="UP001603857"/>
    </source>
</evidence>
<organism evidence="2 3">
    <name type="scientific">Flemingia macrophylla</name>
    <dbReference type="NCBI Taxonomy" id="520843"/>
    <lineage>
        <taxon>Eukaryota</taxon>
        <taxon>Viridiplantae</taxon>
        <taxon>Streptophyta</taxon>
        <taxon>Embryophyta</taxon>
        <taxon>Tracheophyta</taxon>
        <taxon>Spermatophyta</taxon>
        <taxon>Magnoliopsida</taxon>
        <taxon>eudicotyledons</taxon>
        <taxon>Gunneridae</taxon>
        <taxon>Pentapetalae</taxon>
        <taxon>rosids</taxon>
        <taxon>fabids</taxon>
        <taxon>Fabales</taxon>
        <taxon>Fabaceae</taxon>
        <taxon>Papilionoideae</taxon>
        <taxon>50 kb inversion clade</taxon>
        <taxon>NPAAA clade</taxon>
        <taxon>indigoferoid/millettioid clade</taxon>
        <taxon>Phaseoleae</taxon>
        <taxon>Flemingia</taxon>
    </lineage>
</organism>